<sequence length="320" mass="34001">MSLTRFLAAAAFSWLAAGCAPVGGPDPKAGAQAGVPSAAQPIAPGVYLFPGQHAVWDAAHDRVANTGFILGSRCAAVIDSGGSPQHGRDLLAALRAVSPLPVCWLVNTHVHPDHVMGNGAFATANGGRPPQIVGHLKLAAALAARGPYYLRALQREGATDVPERIAPPTLAVADRMELDLGGRTLQLRAWATAHTDDDLTVLDDASGTLWLGDLAFDGHLPVLDGRLLGWQQVLQDLAKDSGVRRAVPGHGRVMEHWPADLQPTAAYLADLRREVEAALGKGLSLTETLEATRLPGQWQLAPDFHRRNLTTAYAELEWAR</sequence>
<feature type="chain" id="PRO_5046551467" evidence="2">
    <location>
        <begin position="17"/>
        <end position="320"/>
    </location>
</feature>
<feature type="domain" description="Metallo-beta-lactamase" evidence="3">
    <location>
        <begin position="63"/>
        <end position="250"/>
    </location>
</feature>
<dbReference type="InterPro" id="IPR050855">
    <property type="entry name" value="NDM-1-like"/>
</dbReference>
<dbReference type="SUPFAM" id="SSF56281">
    <property type="entry name" value="Metallo-hydrolase/oxidoreductase"/>
    <property type="match status" value="1"/>
</dbReference>
<dbReference type="PANTHER" id="PTHR42951">
    <property type="entry name" value="METALLO-BETA-LACTAMASE DOMAIN-CONTAINING"/>
    <property type="match status" value="1"/>
</dbReference>
<dbReference type="NCBIfam" id="TIGR04559">
    <property type="entry name" value="SoxH_rel_PQQ_2"/>
    <property type="match status" value="1"/>
</dbReference>
<dbReference type="Pfam" id="PF00753">
    <property type="entry name" value="Lactamase_B"/>
    <property type="match status" value="1"/>
</dbReference>
<dbReference type="PANTHER" id="PTHR42951:SF4">
    <property type="entry name" value="ACYL-COENZYME A THIOESTERASE MBLAC2"/>
    <property type="match status" value="1"/>
</dbReference>
<comment type="similarity">
    <text evidence="1">Belongs to the metallo-beta-lactamase superfamily. Class-B beta-lactamase family.</text>
</comment>
<dbReference type="Proteomes" id="UP001293718">
    <property type="component" value="Unassembled WGS sequence"/>
</dbReference>
<dbReference type="EMBL" id="JAXOJX010000027">
    <property type="protein sequence ID" value="MDZ5458220.1"/>
    <property type="molecule type" value="Genomic_DNA"/>
</dbReference>
<protein>
    <submittedName>
        <fullName evidence="4">Quinoprotein relay system zinc metallohydrolase 2</fullName>
    </submittedName>
</protein>
<proteinExistence type="inferred from homology"/>
<reference evidence="4 5" key="1">
    <citation type="submission" date="2023-11" db="EMBL/GenBank/DDBJ databases">
        <title>Draft genome of Azohydromonas lata strain H1 (DSM1123), a polyhydroxyalkanoate producer.</title>
        <authorList>
            <person name="Traversa D."/>
            <person name="D'Addabbo P."/>
            <person name="Pazzani C."/>
            <person name="Manzari C."/>
            <person name="Chiara M."/>
            <person name="Scrascia M."/>
        </authorList>
    </citation>
    <scope>NUCLEOTIDE SEQUENCE [LARGE SCALE GENOMIC DNA]</scope>
    <source>
        <strain evidence="4 5">H1</strain>
    </source>
</reference>
<dbReference type="InterPro" id="IPR030829">
    <property type="entry name" value="SoxH-rel_PQQ_2"/>
</dbReference>
<accession>A0ABU5IHY1</accession>
<evidence type="ECO:0000256" key="2">
    <source>
        <dbReference type="SAM" id="SignalP"/>
    </source>
</evidence>
<dbReference type="RefSeq" id="WP_322466363.1">
    <property type="nucleotide sequence ID" value="NZ_JAXOJX010000027.1"/>
</dbReference>
<dbReference type="CDD" id="cd16282">
    <property type="entry name" value="metallo-hydrolase-like_MBL-fold"/>
    <property type="match status" value="1"/>
</dbReference>
<dbReference type="PROSITE" id="PS51257">
    <property type="entry name" value="PROKAR_LIPOPROTEIN"/>
    <property type="match status" value="1"/>
</dbReference>
<comment type="caution">
    <text evidence="4">The sequence shown here is derived from an EMBL/GenBank/DDBJ whole genome shotgun (WGS) entry which is preliminary data.</text>
</comment>
<evidence type="ECO:0000256" key="1">
    <source>
        <dbReference type="ARBA" id="ARBA00005250"/>
    </source>
</evidence>
<feature type="signal peptide" evidence="2">
    <location>
        <begin position="1"/>
        <end position="16"/>
    </location>
</feature>
<dbReference type="SMART" id="SM00849">
    <property type="entry name" value="Lactamase_B"/>
    <property type="match status" value="1"/>
</dbReference>
<keyword evidence="5" id="KW-1185">Reference proteome</keyword>
<evidence type="ECO:0000313" key="5">
    <source>
        <dbReference type="Proteomes" id="UP001293718"/>
    </source>
</evidence>
<keyword evidence="2" id="KW-0732">Signal</keyword>
<evidence type="ECO:0000259" key="3">
    <source>
        <dbReference type="SMART" id="SM00849"/>
    </source>
</evidence>
<evidence type="ECO:0000313" key="4">
    <source>
        <dbReference type="EMBL" id="MDZ5458220.1"/>
    </source>
</evidence>
<name>A0ABU5IHY1_9BURK</name>
<organism evidence="4 5">
    <name type="scientific">Azohydromonas lata</name>
    <dbReference type="NCBI Taxonomy" id="45677"/>
    <lineage>
        <taxon>Bacteria</taxon>
        <taxon>Pseudomonadati</taxon>
        <taxon>Pseudomonadota</taxon>
        <taxon>Betaproteobacteria</taxon>
        <taxon>Burkholderiales</taxon>
        <taxon>Sphaerotilaceae</taxon>
        <taxon>Azohydromonas</taxon>
    </lineage>
</organism>
<dbReference type="Gene3D" id="3.60.15.10">
    <property type="entry name" value="Ribonuclease Z/Hydroxyacylglutathione hydrolase-like"/>
    <property type="match status" value="1"/>
</dbReference>
<dbReference type="InterPro" id="IPR036866">
    <property type="entry name" value="RibonucZ/Hydroxyglut_hydro"/>
</dbReference>
<dbReference type="InterPro" id="IPR001279">
    <property type="entry name" value="Metallo-B-lactamas"/>
</dbReference>
<gene>
    <name evidence="4" type="ORF">SM757_16720</name>
</gene>